<evidence type="ECO:0000256" key="8">
    <source>
        <dbReference type="ARBA" id="ARBA00055576"/>
    </source>
</evidence>
<evidence type="ECO:0000256" key="1">
    <source>
        <dbReference type="ARBA" id="ARBA00008455"/>
    </source>
</evidence>
<keyword evidence="4" id="KW-0378">Hydrolase</keyword>
<dbReference type="InterPro" id="IPR013128">
    <property type="entry name" value="Peptidase_C1A"/>
</dbReference>
<dbReference type="PANTHER" id="PTHR12411">
    <property type="entry name" value="CYSTEINE PROTEASE FAMILY C1-RELATED"/>
    <property type="match status" value="1"/>
</dbReference>
<keyword evidence="6" id="KW-0865">Zymogen</keyword>
<evidence type="ECO:0000256" key="5">
    <source>
        <dbReference type="ARBA" id="ARBA00022807"/>
    </source>
</evidence>
<keyword evidence="3" id="KW-0732">Signal</keyword>
<comment type="function">
    <text evidence="8">Thiol protease. Has a role as a digestive enzyme.</text>
</comment>
<dbReference type="InterPro" id="IPR000169">
    <property type="entry name" value="Pept_cys_AS"/>
</dbReference>
<dbReference type="EMBL" id="HACG01019617">
    <property type="protein sequence ID" value="CEK66482.1"/>
    <property type="molecule type" value="Transcribed_RNA"/>
</dbReference>
<dbReference type="SUPFAM" id="SSF54001">
    <property type="entry name" value="Cysteine proteinases"/>
    <property type="match status" value="1"/>
</dbReference>
<dbReference type="FunFam" id="3.90.70.10:FF:000031">
    <property type="entry name" value="Cathepsin B"/>
    <property type="match status" value="1"/>
</dbReference>
<dbReference type="SMART" id="SM00645">
    <property type="entry name" value="Pept_C1"/>
    <property type="match status" value="1"/>
</dbReference>
<name>A0A0B6ZDI9_9EUPU</name>
<dbReference type="InterPro" id="IPR000668">
    <property type="entry name" value="Peptidase_C1A_C"/>
</dbReference>
<keyword evidence="7" id="KW-1015">Disulfide bond</keyword>
<dbReference type="Pfam" id="PF00112">
    <property type="entry name" value="Peptidase_C1"/>
    <property type="match status" value="1"/>
</dbReference>
<dbReference type="GO" id="GO:0008234">
    <property type="term" value="F:cysteine-type peptidase activity"/>
    <property type="evidence" value="ECO:0007669"/>
    <property type="project" value="UniProtKB-KW"/>
</dbReference>
<gene>
    <name evidence="11" type="primary">ORF59021</name>
</gene>
<accession>A0A0B6ZDI9</accession>
<evidence type="ECO:0000256" key="9">
    <source>
        <dbReference type="ARBA" id="ARBA00073107"/>
    </source>
</evidence>
<protein>
    <recommendedName>
        <fullName evidence="9">Cathepsin B-like cysteine proteinase</fullName>
    </recommendedName>
</protein>
<keyword evidence="2" id="KW-0645">Protease</keyword>
<dbReference type="GO" id="GO:0006508">
    <property type="term" value="P:proteolysis"/>
    <property type="evidence" value="ECO:0007669"/>
    <property type="project" value="UniProtKB-KW"/>
</dbReference>
<dbReference type="PRINTS" id="PR00705">
    <property type="entry name" value="PAPAIN"/>
</dbReference>
<keyword evidence="5" id="KW-0788">Thiol protease</keyword>
<reference evidence="11" key="1">
    <citation type="submission" date="2014-12" db="EMBL/GenBank/DDBJ databases">
        <title>Insight into the proteome of Arion vulgaris.</title>
        <authorList>
            <person name="Aradska J."/>
            <person name="Bulat T."/>
            <person name="Smidak R."/>
            <person name="Sarate P."/>
            <person name="Gangsoo J."/>
            <person name="Sialana F."/>
            <person name="Bilban M."/>
            <person name="Lubec G."/>
        </authorList>
    </citation>
    <scope>NUCLEOTIDE SEQUENCE</scope>
    <source>
        <tissue evidence="11">Skin</tissue>
    </source>
</reference>
<dbReference type="PROSITE" id="PS00139">
    <property type="entry name" value="THIOL_PROTEASE_CYS"/>
    <property type="match status" value="1"/>
</dbReference>
<sequence>MHVKRILGVPEITKSEFLTSQLPRKDFERRLNSADLPENFDPRVQWPYCPSLNEVRDQGDCGSCWAFGAVEAMTDRVCIKSQGKSQFHFSAEHLMTCCHLCGFGCNGGMPSEAWSYFKRDGIVSGGQFNSSEGCQPYEIPACDHHVVGHLQPCGQKEMRTPPCRKVCEGGYSTPFVKDKHFGTNVYTVRGEENIMQELVENGPVEAAFTVYSDFLNYKSGVYQHTSGSALGGHAVKMIGYGVEDGTKYWLVVNSWNSDWGDAGFFKIIRGRDECGIESQIVAGEPKI</sequence>
<evidence type="ECO:0000256" key="7">
    <source>
        <dbReference type="ARBA" id="ARBA00023157"/>
    </source>
</evidence>
<dbReference type="Gene3D" id="3.90.70.10">
    <property type="entry name" value="Cysteine proteinases"/>
    <property type="match status" value="1"/>
</dbReference>
<evidence type="ECO:0000313" key="11">
    <source>
        <dbReference type="EMBL" id="CEK66482.1"/>
    </source>
</evidence>
<evidence type="ECO:0000256" key="3">
    <source>
        <dbReference type="ARBA" id="ARBA00022729"/>
    </source>
</evidence>
<evidence type="ECO:0000256" key="2">
    <source>
        <dbReference type="ARBA" id="ARBA00022670"/>
    </source>
</evidence>
<evidence type="ECO:0000256" key="4">
    <source>
        <dbReference type="ARBA" id="ARBA00022801"/>
    </source>
</evidence>
<comment type="similarity">
    <text evidence="1">Belongs to the peptidase C1 family.</text>
</comment>
<dbReference type="AlphaFoldDB" id="A0A0B6ZDI9"/>
<dbReference type="InterPro" id="IPR025660">
    <property type="entry name" value="Pept_his_AS"/>
</dbReference>
<feature type="domain" description="Peptidase C1A papain C-terminal" evidence="10">
    <location>
        <begin position="36"/>
        <end position="284"/>
    </location>
</feature>
<dbReference type="CDD" id="cd02620">
    <property type="entry name" value="Peptidase_C1A_CathepsinB"/>
    <property type="match status" value="1"/>
</dbReference>
<evidence type="ECO:0000259" key="10">
    <source>
        <dbReference type="SMART" id="SM00645"/>
    </source>
</evidence>
<organism evidence="11">
    <name type="scientific">Arion vulgaris</name>
    <dbReference type="NCBI Taxonomy" id="1028688"/>
    <lineage>
        <taxon>Eukaryota</taxon>
        <taxon>Metazoa</taxon>
        <taxon>Spiralia</taxon>
        <taxon>Lophotrochozoa</taxon>
        <taxon>Mollusca</taxon>
        <taxon>Gastropoda</taxon>
        <taxon>Heterobranchia</taxon>
        <taxon>Euthyneura</taxon>
        <taxon>Panpulmonata</taxon>
        <taxon>Eupulmonata</taxon>
        <taxon>Stylommatophora</taxon>
        <taxon>Helicina</taxon>
        <taxon>Arionoidea</taxon>
        <taxon>Arionidae</taxon>
        <taxon>Arion</taxon>
    </lineage>
</organism>
<dbReference type="InterPro" id="IPR038765">
    <property type="entry name" value="Papain-like_cys_pep_sf"/>
</dbReference>
<dbReference type="PROSITE" id="PS00639">
    <property type="entry name" value="THIOL_PROTEASE_HIS"/>
    <property type="match status" value="1"/>
</dbReference>
<evidence type="ECO:0000256" key="6">
    <source>
        <dbReference type="ARBA" id="ARBA00023145"/>
    </source>
</evidence>
<proteinExistence type="inferred from homology"/>